<dbReference type="Proteomes" id="UP000032141">
    <property type="component" value="Chromosome C5"/>
</dbReference>
<dbReference type="Gramene" id="Bo5g023500.1">
    <property type="protein sequence ID" value="Bo5g023500.1"/>
    <property type="gene ID" value="Bo5g023500"/>
</dbReference>
<reference evidence="2 3" key="1">
    <citation type="journal article" date="2014" name="Genome Biol.">
        <title>Transcriptome and methylome profiling reveals relics of genome dominance in the mesopolyploid Brassica oleracea.</title>
        <authorList>
            <person name="Parkin I.A."/>
            <person name="Koh C."/>
            <person name="Tang H."/>
            <person name="Robinson S.J."/>
            <person name="Kagale S."/>
            <person name="Clarke W.E."/>
            <person name="Town C.D."/>
            <person name="Nixon J."/>
            <person name="Krishnakumar V."/>
            <person name="Bidwell S.L."/>
            <person name="Denoeud F."/>
            <person name="Belcram H."/>
            <person name="Links M.G."/>
            <person name="Just J."/>
            <person name="Clarke C."/>
            <person name="Bender T."/>
            <person name="Huebert T."/>
            <person name="Mason A.S."/>
            <person name="Pires J.C."/>
            <person name="Barker G."/>
            <person name="Moore J."/>
            <person name="Walley P.G."/>
            <person name="Manoli S."/>
            <person name="Batley J."/>
            <person name="Edwards D."/>
            <person name="Nelson M.N."/>
            <person name="Wang X."/>
            <person name="Paterson A.H."/>
            <person name="King G."/>
            <person name="Bancroft I."/>
            <person name="Chalhoub B."/>
            <person name="Sharpe A.G."/>
        </authorList>
    </citation>
    <scope>NUCLEOTIDE SEQUENCE</scope>
    <source>
        <strain evidence="2 3">cv. TO1000</strain>
    </source>
</reference>
<dbReference type="AlphaFoldDB" id="A0A0D3CAY7"/>
<feature type="signal peptide" evidence="1">
    <location>
        <begin position="1"/>
        <end position="19"/>
    </location>
</feature>
<keyword evidence="1" id="KW-0732">Signal</keyword>
<sequence length="68" mass="7874">MLALKLFLYLQESLAFVDAENKRITKIIQCLIPAFCKLTMVAEDRHLCATSGHFTFKTFFNTNPRHIL</sequence>
<dbReference type="EnsemblPlants" id="Bo5g023500.1">
    <property type="protein sequence ID" value="Bo5g023500.1"/>
    <property type="gene ID" value="Bo5g023500"/>
</dbReference>
<evidence type="ECO:0000313" key="3">
    <source>
        <dbReference type="Proteomes" id="UP000032141"/>
    </source>
</evidence>
<reference evidence="2" key="2">
    <citation type="submission" date="2015-03" db="UniProtKB">
        <authorList>
            <consortium name="EnsemblPlants"/>
        </authorList>
    </citation>
    <scope>IDENTIFICATION</scope>
</reference>
<name>A0A0D3CAY7_BRAOL</name>
<evidence type="ECO:0000313" key="2">
    <source>
        <dbReference type="EnsemblPlants" id="Bo5g023500.1"/>
    </source>
</evidence>
<evidence type="ECO:0000256" key="1">
    <source>
        <dbReference type="SAM" id="SignalP"/>
    </source>
</evidence>
<accession>A0A0D3CAY7</accession>
<feature type="chain" id="PRO_5002258652" evidence="1">
    <location>
        <begin position="20"/>
        <end position="68"/>
    </location>
</feature>
<proteinExistence type="predicted"/>
<protein>
    <submittedName>
        <fullName evidence="2">Uncharacterized protein</fullName>
    </submittedName>
</protein>
<organism evidence="2 3">
    <name type="scientific">Brassica oleracea var. oleracea</name>
    <dbReference type="NCBI Taxonomy" id="109376"/>
    <lineage>
        <taxon>Eukaryota</taxon>
        <taxon>Viridiplantae</taxon>
        <taxon>Streptophyta</taxon>
        <taxon>Embryophyta</taxon>
        <taxon>Tracheophyta</taxon>
        <taxon>Spermatophyta</taxon>
        <taxon>Magnoliopsida</taxon>
        <taxon>eudicotyledons</taxon>
        <taxon>Gunneridae</taxon>
        <taxon>Pentapetalae</taxon>
        <taxon>rosids</taxon>
        <taxon>malvids</taxon>
        <taxon>Brassicales</taxon>
        <taxon>Brassicaceae</taxon>
        <taxon>Brassiceae</taxon>
        <taxon>Brassica</taxon>
    </lineage>
</organism>
<dbReference type="HOGENOM" id="CLU_2797477_0_0_1"/>
<keyword evidence="3" id="KW-1185">Reference proteome</keyword>